<name>A0ABQ1WMD4_9BACT</name>
<keyword evidence="2" id="KW-1185">Reference proteome</keyword>
<reference evidence="2" key="1">
    <citation type="journal article" date="2019" name="Int. J. Syst. Evol. Microbiol.">
        <title>The Global Catalogue of Microorganisms (GCM) 10K type strain sequencing project: providing services to taxonomists for standard genome sequencing and annotation.</title>
        <authorList>
            <consortium name="The Broad Institute Genomics Platform"/>
            <consortium name="The Broad Institute Genome Sequencing Center for Infectious Disease"/>
            <person name="Wu L."/>
            <person name="Ma J."/>
        </authorList>
    </citation>
    <scope>NUCLEOTIDE SEQUENCE [LARGE SCALE GENOMIC DNA]</scope>
    <source>
        <strain evidence="2">CGMCC 1.12990</strain>
    </source>
</reference>
<sequence>MKTAIYKLTSKKIAGGAIYVSYRLGKLQALDLADAQPTPEQVSYLLMILPPVENALQVTDWGSMVVVPIPERTVKDKIKLFCAAFKDYRKVTYQPTQTEASNIRTVPVSQELLTVFFETGLLDYSIRNYIARINTTRDILKNGRNIKERFPAGYDRDFYNSLSGERLVEYKRHLRDNGWVYDGKLQTWKEAPNLSR</sequence>
<accession>A0ABQ1WMD4</accession>
<dbReference type="EMBL" id="BMGS01000002">
    <property type="protein sequence ID" value="GGG33282.1"/>
    <property type="molecule type" value="Genomic_DNA"/>
</dbReference>
<proteinExistence type="predicted"/>
<gene>
    <name evidence="1" type="ORF">GCM10011378_07150</name>
</gene>
<dbReference type="Proteomes" id="UP000601361">
    <property type="component" value="Unassembled WGS sequence"/>
</dbReference>
<protein>
    <submittedName>
        <fullName evidence="1">Uncharacterized protein</fullName>
    </submittedName>
</protein>
<evidence type="ECO:0000313" key="1">
    <source>
        <dbReference type="EMBL" id="GGG33282.1"/>
    </source>
</evidence>
<evidence type="ECO:0000313" key="2">
    <source>
        <dbReference type="Proteomes" id="UP000601361"/>
    </source>
</evidence>
<organism evidence="1 2">
    <name type="scientific">Hymenobacter glacieicola</name>
    <dbReference type="NCBI Taxonomy" id="1562124"/>
    <lineage>
        <taxon>Bacteria</taxon>
        <taxon>Pseudomonadati</taxon>
        <taxon>Bacteroidota</taxon>
        <taxon>Cytophagia</taxon>
        <taxon>Cytophagales</taxon>
        <taxon>Hymenobacteraceae</taxon>
        <taxon>Hymenobacter</taxon>
    </lineage>
</organism>
<comment type="caution">
    <text evidence="1">The sequence shown here is derived from an EMBL/GenBank/DDBJ whole genome shotgun (WGS) entry which is preliminary data.</text>
</comment>
<dbReference type="RefSeq" id="WP_188556455.1">
    <property type="nucleotide sequence ID" value="NZ_BMGS01000002.1"/>
</dbReference>